<feature type="region of interest" description="Disordered" evidence="1">
    <location>
        <begin position="1"/>
        <end position="198"/>
    </location>
</feature>
<feature type="compositionally biased region" description="Basic and acidic residues" evidence="1">
    <location>
        <begin position="149"/>
        <end position="158"/>
    </location>
</feature>
<feature type="compositionally biased region" description="Acidic residues" evidence="1">
    <location>
        <begin position="128"/>
        <end position="148"/>
    </location>
</feature>
<keyword evidence="3" id="KW-0695">RNA-directed DNA polymerase</keyword>
<feature type="region of interest" description="Disordered" evidence="1">
    <location>
        <begin position="244"/>
        <end position="267"/>
    </location>
</feature>
<dbReference type="AlphaFoldDB" id="A0A699H9C6"/>
<feature type="domain" description="Retrotransposon gag" evidence="2">
    <location>
        <begin position="416"/>
        <end position="474"/>
    </location>
</feature>
<sequence length="478" mass="52357">MSSDEASSRVTYTSISSDYEKPSNVGPPGFFVYGSDGLPRHPVDPPSPNYVSGPEEPQQAPLSSDYIPGPEYPEYLAPSDEEVPVKDRTYAAANSPISLSSGYIIDLDPEEDPKDEPEDGFTDYPTDGVDDDDSSGDDADDEEEEEASKEDKEEEHLAPADSTATASLVVDPVPSAKETEPFETDESASTPPPPAYRTTARIIPLPLPLSSPLPLPPPIILPRNKTYMVLMRAAVPSTYIIAPRSRTPPSRTPQILPLPLPTSSLPLPLPSTDRRADVPEAVLPPRLLEALEQIMILLALWIPRLDVTQIERDRRYHANTALLVEREARVSREAWAHSMDASHKARYEKMPPRRAPKTRTTPVTATATTPMTDAAIKALISLGVADTLAEHEIQRNNNLNGDGSQGSGSGIARPSFATCTLHGVALTWWKSHVKTVGHDTAYGVPWNTLMKMMTAKYCPQNEIKKLEMEIWELKVKGT</sequence>
<feature type="compositionally biased region" description="Acidic residues" evidence="1">
    <location>
        <begin position="107"/>
        <end position="121"/>
    </location>
</feature>
<keyword evidence="3" id="KW-0548">Nucleotidyltransferase</keyword>
<dbReference type="Pfam" id="PF03732">
    <property type="entry name" value="Retrotrans_gag"/>
    <property type="match status" value="1"/>
</dbReference>
<evidence type="ECO:0000256" key="1">
    <source>
        <dbReference type="SAM" id="MobiDB-lite"/>
    </source>
</evidence>
<gene>
    <name evidence="3" type="ORF">Tci_339943</name>
</gene>
<comment type="caution">
    <text evidence="3">The sequence shown here is derived from an EMBL/GenBank/DDBJ whole genome shotgun (WGS) entry which is preliminary data.</text>
</comment>
<proteinExistence type="predicted"/>
<evidence type="ECO:0000259" key="2">
    <source>
        <dbReference type="Pfam" id="PF03732"/>
    </source>
</evidence>
<accession>A0A699H9C6</accession>
<name>A0A699H9C6_TANCI</name>
<keyword evidence="3" id="KW-0808">Transferase</keyword>
<dbReference type="EMBL" id="BKCJ010123125">
    <property type="protein sequence ID" value="GEX67968.1"/>
    <property type="molecule type" value="Genomic_DNA"/>
</dbReference>
<feature type="compositionally biased region" description="Polar residues" evidence="1">
    <location>
        <begin position="1"/>
        <end position="17"/>
    </location>
</feature>
<organism evidence="3">
    <name type="scientific">Tanacetum cinerariifolium</name>
    <name type="common">Dalmatian daisy</name>
    <name type="synonym">Chrysanthemum cinerariifolium</name>
    <dbReference type="NCBI Taxonomy" id="118510"/>
    <lineage>
        <taxon>Eukaryota</taxon>
        <taxon>Viridiplantae</taxon>
        <taxon>Streptophyta</taxon>
        <taxon>Embryophyta</taxon>
        <taxon>Tracheophyta</taxon>
        <taxon>Spermatophyta</taxon>
        <taxon>Magnoliopsida</taxon>
        <taxon>eudicotyledons</taxon>
        <taxon>Gunneridae</taxon>
        <taxon>Pentapetalae</taxon>
        <taxon>asterids</taxon>
        <taxon>campanulids</taxon>
        <taxon>Asterales</taxon>
        <taxon>Asteraceae</taxon>
        <taxon>Asteroideae</taxon>
        <taxon>Anthemideae</taxon>
        <taxon>Anthemidinae</taxon>
        <taxon>Tanacetum</taxon>
    </lineage>
</organism>
<dbReference type="InterPro" id="IPR005162">
    <property type="entry name" value="Retrotrans_gag_dom"/>
</dbReference>
<protein>
    <submittedName>
        <fullName evidence="3">Reverse transcriptase domain-containing protein</fullName>
    </submittedName>
</protein>
<dbReference type="GO" id="GO:0003964">
    <property type="term" value="F:RNA-directed DNA polymerase activity"/>
    <property type="evidence" value="ECO:0007669"/>
    <property type="project" value="UniProtKB-KW"/>
</dbReference>
<reference evidence="3" key="1">
    <citation type="journal article" date="2019" name="Sci. Rep.">
        <title>Draft genome of Tanacetum cinerariifolium, the natural source of mosquito coil.</title>
        <authorList>
            <person name="Yamashiro T."/>
            <person name="Shiraishi A."/>
            <person name="Satake H."/>
            <person name="Nakayama K."/>
        </authorList>
    </citation>
    <scope>NUCLEOTIDE SEQUENCE</scope>
</reference>
<feature type="compositionally biased region" description="Low complexity" evidence="1">
    <location>
        <begin position="244"/>
        <end position="253"/>
    </location>
</feature>
<feature type="non-terminal residue" evidence="3">
    <location>
        <position position="478"/>
    </location>
</feature>
<evidence type="ECO:0000313" key="3">
    <source>
        <dbReference type="EMBL" id="GEX67968.1"/>
    </source>
</evidence>